<dbReference type="SUPFAM" id="SSF47741">
    <property type="entry name" value="CO dehydrogenase ISP C-domain like"/>
    <property type="match status" value="1"/>
</dbReference>
<dbReference type="PANTHER" id="PTHR44379:SF2">
    <property type="entry name" value="BLR6218 PROTEIN"/>
    <property type="match status" value="1"/>
</dbReference>
<keyword evidence="1" id="KW-0001">2Fe-2S</keyword>
<dbReference type="EMBL" id="BART01009556">
    <property type="protein sequence ID" value="GAG77924.1"/>
    <property type="molecule type" value="Genomic_DNA"/>
</dbReference>
<dbReference type="PANTHER" id="PTHR44379">
    <property type="entry name" value="OXIDOREDUCTASE WITH IRON-SULFUR SUBUNIT"/>
    <property type="match status" value="1"/>
</dbReference>
<comment type="caution">
    <text evidence="6">The sequence shown here is derived from an EMBL/GenBank/DDBJ whole genome shotgun (WGS) entry which is preliminary data.</text>
</comment>
<dbReference type="InterPro" id="IPR051452">
    <property type="entry name" value="Diverse_Oxidoreductases"/>
</dbReference>
<organism evidence="6">
    <name type="scientific">marine sediment metagenome</name>
    <dbReference type="NCBI Taxonomy" id="412755"/>
    <lineage>
        <taxon>unclassified sequences</taxon>
        <taxon>metagenomes</taxon>
        <taxon>ecological metagenomes</taxon>
    </lineage>
</organism>
<feature type="non-terminal residue" evidence="6">
    <location>
        <position position="1"/>
    </location>
</feature>
<evidence type="ECO:0000259" key="5">
    <source>
        <dbReference type="Pfam" id="PF01799"/>
    </source>
</evidence>
<dbReference type="InterPro" id="IPR002888">
    <property type="entry name" value="2Fe-2S-bd"/>
</dbReference>
<dbReference type="GO" id="GO:0016491">
    <property type="term" value="F:oxidoreductase activity"/>
    <property type="evidence" value="ECO:0007669"/>
    <property type="project" value="InterPro"/>
</dbReference>
<dbReference type="AlphaFoldDB" id="X1A8B5"/>
<proteinExistence type="predicted"/>
<protein>
    <recommendedName>
        <fullName evidence="5">[2Fe-2S]-binding domain-containing protein</fullName>
    </recommendedName>
</protein>
<feature type="domain" description="[2Fe-2S]-binding" evidence="5">
    <location>
        <begin position="1"/>
        <end position="55"/>
    </location>
</feature>
<dbReference type="GO" id="GO:0046872">
    <property type="term" value="F:metal ion binding"/>
    <property type="evidence" value="ECO:0007669"/>
    <property type="project" value="UniProtKB-KW"/>
</dbReference>
<keyword evidence="3" id="KW-0408">Iron</keyword>
<evidence type="ECO:0000256" key="2">
    <source>
        <dbReference type="ARBA" id="ARBA00022723"/>
    </source>
</evidence>
<dbReference type="Pfam" id="PF01799">
    <property type="entry name" value="Fer2_2"/>
    <property type="match status" value="1"/>
</dbReference>
<evidence type="ECO:0000313" key="6">
    <source>
        <dbReference type="EMBL" id="GAG77924.1"/>
    </source>
</evidence>
<keyword evidence="2" id="KW-0479">Metal-binding</keyword>
<keyword evidence="4" id="KW-0411">Iron-sulfur</keyword>
<name>X1A8B5_9ZZZZ</name>
<gene>
    <name evidence="6" type="ORF">S01H4_21138</name>
</gene>
<evidence type="ECO:0000256" key="3">
    <source>
        <dbReference type="ARBA" id="ARBA00023004"/>
    </source>
</evidence>
<dbReference type="InterPro" id="IPR036884">
    <property type="entry name" value="2Fe-2S-bd_dom_sf"/>
</dbReference>
<sequence length="61" mass="6841">EEEVSQCGYCQPGQIMIAASLLEEIPNPTNKDIDRVMSKALCRCGTYQRIRKAIHFAVEKG</sequence>
<evidence type="ECO:0000256" key="4">
    <source>
        <dbReference type="ARBA" id="ARBA00023014"/>
    </source>
</evidence>
<evidence type="ECO:0000256" key="1">
    <source>
        <dbReference type="ARBA" id="ARBA00022714"/>
    </source>
</evidence>
<reference evidence="6" key="1">
    <citation type="journal article" date="2014" name="Front. Microbiol.">
        <title>High frequency of phylogenetically diverse reductive dehalogenase-homologous genes in deep subseafloor sedimentary metagenomes.</title>
        <authorList>
            <person name="Kawai M."/>
            <person name="Futagami T."/>
            <person name="Toyoda A."/>
            <person name="Takaki Y."/>
            <person name="Nishi S."/>
            <person name="Hori S."/>
            <person name="Arai W."/>
            <person name="Tsubouchi T."/>
            <person name="Morono Y."/>
            <person name="Uchiyama I."/>
            <person name="Ito T."/>
            <person name="Fujiyama A."/>
            <person name="Inagaki F."/>
            <person name="Takami H."/>
        </authorList>
    </citation>
    <scope>NUCLEOTIDE SEQUENCE</scope>
    <source>
        <strain evidence="6">Expedition CK06-06</strain>
    </source>
</reference>
<dbReference type="GO" id="GO:0051537">
    <property type="term" value="F:2 iron, 2 sulfur cluster binding"/>
    <property type="evidence" value="ECO:0007669"/>
    <property type="project" value="UniProtKB-KW"/>
</dbReference>
<accession>X1A8B5</accession>
<dbReference type="Gene3D" id="1.10.150.120">
    <property type="entry name" value="[2Fe-2S]-binding domain"/>
    <property type="match status" value="1"/>
</dbReference>